<keyword evidence="2" id="KW-1185">Reference proteome</keyword>
<dbReference type="EMBL" id="NCKV01033079">
    <property type="protein sequence ID" value="RWS18874.1"/>
    <property type="molecule type" value="Genomic_DNA"/>
</dbReference>
<comment type="caution">
    <text evidence="1">The sequence shown here is derived from an EMBL/GenBank/DDBJ whole genome shotgun (WGS) entry which is preliminary data.</text>
</comment>
<sequence length="75" mass="8592">MNPNPKQYNEHNHPHRRDAKKLFSLITNDFGPSKKFGTVIDIGCGTGNVTLDFLQHMKCDKLIAFDKNELMIEFA</sequence>
<evidence type="ECO:0000313" key="2">
    <source>
        <dbReference type="Proteomes" id="UP000288716"/>
    </source>
</evidence>
<dbReference type="CDD" id="cd02440">
    <property type="entry name" value="AdoMet_MTases"/>
    <property type="match status" value="1"/>
</dbReference>
<dbReference type="InterPro" id="IPR029063">
    <property type="entry name" value="SAM-dependent_MTases_sf"/>
</dbReference>
<feature type="non-terminal residue" evidence="1">
    <location>
        <position position="75"/>
    </location>
</feature>
<evidence type="ECO:0000313" key="1">
    <source>
        <dbReference type="EMBL" id="RWS18874.1"/>
    </source>
</evidence>
<protein>
    <submittedName>
        <fullName evidence="1">Uncharacterized protein</fullName>
    </submittedName>
</protein>
<organism evidence="1 2">
    <name type="scientific">Leptotrombidium deliense</name>
    <dbReference type="NCBI Taxonomy" id="299467"/>
    <lineage>
        <taxon>Eukaryota</taxon>
        <taxon>Metazoa</taxon>
        <taxon>Ecdysozoa</taxon>
        <taxon>Arthropoda</taxon>
        <taxon>Chelicerata</taxon>
        <taxon>Arachnida</taxon>
        <taxon>Acari</taxon>
        <taxon>Acariformes</taxon>
        <taxon>Trombidiformes</taxon>
        <taxon>Prostigmata</taxon>
        <taxon>Anystina</taxon>
        <taxon>Parasitengona</taxon>
        <taxon>Trombiculoidea</taxon>
        <taxon>Trombiculidae</taxon>
        <taxon>Leptotrombidium</taxon>
    </lineage>
</organism>
<reference evidence="1 2" key="1">
    <citation type="journal article" date="2018" name="Gigascience">
        <title>Genomes of trombidid mites reveal novel predicted allergens and laterally-transferred genes associated with secondary metabolism.</title>
        <authorList>
            <person name="Dong X."/>
            <person name="Chaisiri K."/>
            <person name="Xia D."/>
            <person name="Armstrong S.D."/>
            <person name="Fang Y."/>
            <person name="Donnelly M.J."/>
            <person name="Kadowaki T."/>
            <person name="McGarry J.W."/>
            <person name="Darby A.C."/>
            <person name="Makepeace B.L."/>
        </authorList>
    </citation>
    <scope>NUCLEOTIDE SEQUENCE [LARGE SCALE GENOMIC DNA]</scope>
    <source>
        <strain evidence="1">UoL-UT</strain>
    </source>
</reference>
<dbReference type="SUPFAM" id="SSF53335">
    <property type="entry name" value="S-adenosyl-L-methionine-dependent methyltransferases"/>
    <property type="match status" value="1"/>
</dbReference>
<proteinExistence type="predicted"/>
<name>A0A443RUF5_9ACAR</name>
<dbReference type="Proteomes" id="UP000288716">
    <property type="component" value="Unassembled WGS sequence"/>
</dbReference>
<dbReference type="AlphaFoldDB" id="A0A443RUF5"/>
<gene>
    <name evidence="1" type="ORF">B4U80_15003</name>
</gene>
<dbReference type="VEuPathDB" id="VectorBase:LDEU013166"/>
<accession>A0A443RUF5</accession>
<dbReference type="OrthoDB" id="6483039at2759"/>
<dbReference type="Gene3D" id="3.40.50.150">
    <property type="entry name" value="Vaccinia Virus protein VP39"/>
    <property type="match status" value="1"/>
</dbReference>